<dbReference type="AlphaFoldDB" id="A0A0D7AVP7"/>
<gene>
    <name evidence="1" type="ORF">CYLTODRAFT_415502</name>
</gene>
<evidence type="ECO:0000313" key="1">
    <source>
        <dbReference type="EMBL" id="KIY61351.1"/>
    </source>
</evidence>
<dbReference type="EMBL" id="KN880968">
    <property type="protein sequence ID" value="KIY61351.1"/>
    <property type="molecule type" value="Genomic_DNA"/>
</dbReference>
<evidence type="ECO:0000313" key="2">
    <source>
        <dbReference type="Proteomes" id="UP000054007"/>
    </source>
</evidence>
<dbReference type="Proteomes" id="UP000054007">
    <property type="component" value="Unassembled WGS sequence"/>
</dbReference>
<sequence length="188" mass="21651">MSLPTQPVIWNLRLVARLFERRVIRAQGRTIPNQDLIAVGDRMASTIKTAVNRSASSLHRGKRSWRGRRRCLCTEKDIPNEANIQDLSCRHLDFNYDTSPQTLYFDQLIICEPYTGRLMSRVADEEADSTRSAQHCRQHNDLEVMRRSHLRHQDKQELNLSQACRCCLAKEDDVRKGDGVDVYAVARG</sequence>
<name>A0A0D7AVP7_9AGAR</name>
<protein>
    <submittedName>
        <fullName evidence="1">Uncharacterized protein</fullName>
    </submittedName>
</protein>
<proteinExistence type="predicted"/>
<accession>A0A0D7AVP7</accession>
<reference evidence="1 2" key="1">
    <citation type="journal article" date="2015" name="Fungal Genet. Biol.">
        <title>Evolution of novel wood decay mechanisms in Agaricales revealed by the genome sequences of Fistulina hepatica and Cylindrobasidium torrendii.</title>
        <authorList>
            <person name="Floudas D."/>
            <person name="Held B.W."/>
            <person name="Riley R."/>
            <person name="Nagy L.G."/>
            <person name="Koehler G."/>
            <person name="Ransdell A.S."/>
            <person name="Younus H."/>
            <person name="Chow J."/>
            <person name="Chiniquy J."/>
            <person name="Lipzen A."/>
            <person name="Tritt A."/>
            <person name="Sun H."/>
            <person name="Haridas S."/>
            <person name="LaButti K."/>
            <person name="Ohm R.A."/>
            <person name="Kues U."/>
            <person name="Blanchette R.A."/>
            <person name="Grigoriev I.V."/>
            <person name="Minto R.E."/>
            <person name="Hibbett D.S."/>
        </authorList>
    </citation>
    <scope>NUCLEOTIDE SEQUENCE [LARGE SCALE GENOMIC DNA]</scope>
    <source>
        <strain evidence="1 2">FP15055 ss-10</strain>
    </source>
</reference>
<organism evidence="1 2">
    <name type="scientific">Cylindrobasidium torrendii FP15055 ss-10</name>
    <dbReference type="NCBI Taxonomy" id="1314674"/>
    <lineage>
        <taxon>Eukaryota</taxon>
        <taxon>Fungi</taxon>
        <taxon>Dikarya</taxon>
        <taxon>Basidiomycota</taxon>
        <taxon>Agaricomycotina</taxon>
        <taxon>Agaricomycetes</taxon>
        <taxon>Agaricomycetidae</taxon>
        <taxon>Agaricales</taxon>
        <taxon>Marasmiineae</taxon>
        <taxon>Physalacriaceae</taxon>
        <taxon>Cylindrobasidium</taxon>
    </lineage>
</organism>
<keyword evidence="2" id="KW-1185">Reference proteome</keyword>